<evidence type="ECO:0000313" key="1">
    <source>
        <dbReference type="EMBL" id="KAH9477112.1"/>
    </source>
</evidence>
<reference evidence="1" key="1">
    <citation type="submission" date="2021-10" db="EMBL/GenBank/DDBJ databases">
        <title>Psilocybe cubensis genome.</title>
        <authorList>
            <person name="Mckernan K.J."/>
            <person name="Crawford S."/>
            <person name="Trippe A."/>
            <person name="Kane L.T."/>
            <person name="Mclaughlin S."/>
        </authorList>
    </citation>
    <scope>NUCLEOTIDE SEQUENCE</scope>
    <source>
        <strain evidence="1">MGC-MH-2018</strain>
    </source>
</reference>
<sequence>MDPPAASTSGNSQTGGPVNLGVRKRVDSNPELVVESNTSTNQTKRPRLSSSSLFDLSLDLSLDSDAFSVSSSRPRPRPSAMAIPSSYGRPGSIGFGADRIVSRSISRSSLSLFDTSFEDLSNTSIEYTPSLRLDRPLSRHSSFTGSRHGSPFASREFLPVSDSDDPTVRQMRLAANEIMLPDPLSRYPESSAKHWMRNTRTTIDYTPSAPNQPSARLLGCSVNNFVYFTRGNRVHYKNINVNANEEIGQLMKLKESHGSLRALEVNTTSQPDVIAIGTSKGCIQLWDVKAKKMTASWHSSKEISAMAWNGPILTIGSLKGVIRNYDTRLPHSKIKEQSRKFCRHEGEITTLHWSVDGKYLASGDAIGQVLCWENGLGPPMQVGESVHRRSKKIQQSGKISSVAWCPWQPKVLATGDIRGILRIWNVSENKNSNALPSKLDVKSVMTGIHFSPQCKEVLTTQGPPIGEPMPMDFNNLKPWFENCLAVHSFPSFSTVTTMRLSIDKPIGYSVLDGTGTRLVYQTPSDGKINVCERKEPPKLKKRGSMLSITSSDSAYSQIR</sequence>
<proteinExistence type="predicted"/>
<name>A0ACB8GNX4_PSICU</name>
<organism evidence="1 2">
    <name type="scientific">Psilocybe cubensis</name>
    <name type="common">Psychedelic mushroom</name>
    <name type="synonym">Stropharia cubensis</name>
    <dbReference type="NCBI Taxonomy" id="181762"/>
    <lineage>
        <taxon>Eukaryota</taxon>
        <taxon>Fungi</taxon>
        <taxon>Dikarya</taxon>
        <taxon>Basidiomycota</taxon>
        <taxon>Agaricomycotina</taxon>
        <taxon>Agaricomycetes</taxon>
        <taxon>Agaricomycetidae</taxon>
        <taxon>Agaricales</taxon>
        <taxon>Agaricineae</taxon>
        <taxon>Strophariaceae</taxon>
        <taxon>Psilocybe</taxon>
    </lineage>
</organism>
<protein>
    <submittedName>
        <fullName evidence="1">Cell division cycle protein 20-like protein</fullName>
    </submittedName>
</protein>
<evidence type="ECO:0000313" key="2">
    <source>
        <dbReference type="Proteomes" id="UP000664032"/>
    </source>
</evidence>
<keyword evidence="2" id="KW-1185">Reference proteome</keyword>
<gene>
    <name evidence="1" type="ORF">JR316_0011028</name>
</gene>
<accession>A0ACB8GNX4</accession>
<dbReference type="Proteomes" id="UP000664032">
    <property type="component" value="Unassembled WGS sequence"/>
</dbReference>
<dbReference type="EMBL" id="JAFIQS020000010">
    <property type="protein sequence ID" value="KAH9477112.1"/>
    <property type="molecule type" value="Genomic_DNA"/>
</dbReference>
<comment type="caution">
    <text evidence="1">The sequence shown here is derived from an EMBL/GenBank/DDBJ whole genome shotgun (WGS) entry which is preliminary data.</text>
</comment>